<keyword evidence="3" id="KW-1185">Reference proteome</keyword>
<accession>A0A0L0GAX9</accession>
<dbReference type="GeneID" id="25902280"/>
<feature type="region of interest" description="Disordered" evidence="1">
    <location>
        <begin position="156"/>
        <end position="211"/>
    </location>
</feature>
<dbReference type="AlphaFoldDB" id="A0A0L0GAX9"/>
<organism evidence="2 3">
    <name type="scientific">Sphaeroforma arctica JP610</name>
    <dbReference type="NCBI Taxonomy" id="667725"/>
    <lineage>
        <taxon>Eukaryota</taxon>
        <taxon>Ichthyosporea</taxon>
        <taxon>Ichthyophonida</taxon>
        <taxon>Sphaeroforma</taxon>
    </lineage>
</organism>
<sequence length="245" mass="25783">MPASPCPIVGFGPRSGSCSTSGNIKSRGTSASVSSFGNSPLTLEKEKGLISSMIGSLFTPSQGNMASVTTNTTITKAEAEQNALHSFNFRPKGLPPKNPEEVEKQRIEVDRIHAMLIQKELDEAKKMEAREHAIMVNVGKWKVWQRRREGSFDDALEHVSSSGGGSGSSGSNSSSSDSNSGSSSRSRSGSNSSSSGSGSGSGCNSSSGSSSSSNSGVCFRVHFTNQISFVVVFPQIYLQLCHLFS</sequence>
<dbReference type="RefSeq" id="XP_014159953.1">
    <property type="nucleotide sequence ID" value="XM_014304478.1"/>
</dbReference>
<feature type="region of interest" description="Disordered" evidence="1">
    <location>
        <begin position="1"/>
        <end position="31"/>
    </location>
</feature>
<protein>
    <submittedName>
        <fullName evidence="2">Uncharacterized protein</fullName>
    </submittedName>
</protein>
<evidence type="ECO:0000256" key="1">
    <source>
        <dbReference type="SAM" id="MobiDB-lite"/>
    </source>
</evidence>
<evidence type="ECO:0000313" key="3">
    <source>
        <dbReference type="Proteomes" id="UP000054560"/>
    </source>
</evidence>
<reference evidence="2 3" key="1">
    <citation type="submission" date="2011-02" db="EMBL/GenBank/DDBJ databases">
        <title>The Genome Sequence of Sphaeroforma arctica JP610.</title>
        <authorList>
            <consortium name="The Broad Institute Genome Sequencing Platform"/>
            <person name="Russ C."/>
            <person name="Cuomo C."/>
            <person name="Young S.K."/>
            <person name="Zeng Q."/>
            <person name="Gargeya S."/>
            <person name="Alvarado L."/>
            <person name="Berlin A."/>
            <person name="Chapman S.B."/>
            <person name="Chen Z."/>
            <person name="Freedman E."/>
            <person name="Gellesch M."/>
            <person name="Goldberg J."/>
            <person name="Griggs A."/>
            <person name="Gujja S."/>
            <person name="Heilman E."/>
            <person name="Heiman D."/>
            <person name="Howarth C."/>
            <person name="Mehta T."/>
            <person name="Neiman D."/>
            <person name="Pearson M."/>
            <person name="Roberts A."/>
            <person name="Saif S."/>
            <person name="Shea T."/>
            <person name="Shenoy N."/>
            <person name="Sisk P."/>
            <person name="Stolte C."/>
            <person name="Sykes S."/>
            <person name="White J."/>
            <person name="Yandava C."/>
            <person name="Burger G."/>
            <person name="Gray M.W."/>
            <person name="Holland P.W.H."/>
            <person name="King N."/>
            <person name="Lang F.B.F."/>
            <person name="Roger A.J."/>
            <person name="Ruiz-Trillo I."/>
            <person name="Haas B."/>
            <person name="Nusbaum C."/>
            <person name="Birren B."/>
        </authorList>
    </citation>
    <scope>NUCLEOTIDE SEQUENCE [LARGE SCALE GENOMIC DNA]</scope>
    <source>
        <strain evidence="2 3">JP610</strain>
    </source>
</reference>
<feature type="compositionally biased region" description="Low complexity" evidence="1">
    <location>
        <begin position="169"/>
        <end position="211"/>
    </location>
</feature>
<dbReference type="Proteomes" id="UP000054560">
    <property type="component" value="Unassembled WGS sequence"/>
</dbReference>
<feature type="compositionally biased region" description="Polar residues" evidence="1">
    <location>
        <begin position="16"/>
        <end position="31"/>
    </location>
</feature>
<gene>
    <name evidence="2" type="ORF">SARC_01776</name>
</gene>
<proteinExistence type="predicted"/>
<evidence type="ECO:0000313" key="2">
    <source>
        <dbReference type="EMBL" id="KNC86051.1"/>
    </source>
</evidence>
<name>A0A0L0GAX9_9EUKA</name>
<dbReference type="EMBL" id="KQ241670">
    <property type="protein sequence ID" value="KNC86051.1"/>
    <property type="molecule type" value="Genomic_DNA"/>
</dbReference>